<gene>
    <name evidence="1" type="ORF">B4088_0980</name>
</gene>
<reference evidence="1 2" key="1">
    <citation type="submission" date="2015-09" db="EMBL/GenBank/DDBJ databases">
        <title>Bacillus cereus food isolates.</title>
        <authorList>
            <person name="Boekhorst J."/>
        </authorList>
    </citation>
    <scope>NUCLEOTIDE SEQUENCE [LARGE SCALE GENOMIC DNA]</scope>
    <source>
        <strain evidence="1 2">B4088</strain>
    </source>
</reference>
<dbReference type="AlphaFoldDB" id="A0A164QCY6"/>
<accession>A0A164QCY6</accession>
<protein>
    <submittedName>
        <fullName evidence="1">Uncharacterized protein</fullName>
    </submittedName>
</protein>
<proteinExistence type="predicted"/>
<organism evidence="1 2">
    <name type="scientific">Bacillus cereus</name>
    <dbReference type="NCBI Taxonomy" id="1396"/>
    <lineage>
        <taxon>Bacteria</taxon>
        <taxon>Bacillati</taxon>
        <taxon>Bacillota</taxon>
        <taxon>Bacilli</taxon>
        <taxon>Bacillales</taxon>
        <taxon>Bacillaceae</taxon>
        <taxon>Bacillus</taxon>
        <taxon>Bacillus cereus group</taxon>
    </lineage>
</organism>
<dbReference type="Proteomes" id="UP000076482">
    <property type="component" value="Unassembled WGS sequence"/>
</dbReference>
<name>A0A164QCY6_BACCE</name>
<dbReference type="PATRIC" id="fig|1396.535.peg.627"/>
<sequence>MARPKTTKPYRKRLVRFSYVEDALKRILEKVDDPRSRMEIQKELAEMVGKQKALEKEKELVG</sequence>
<comment type="caution">
    <text evidence="1">The sequence shown here is derived from an EMBL/GenBank/DDBJ whole genome shotgun (WGS) entry which is preliminary data.</text>
</comment>
<evidence type="ECO:0000313" key="1">
    <source>
        <dbReference type="EMBL" id="KZD71083.1"/>
    </source>
</evidence>
<dbReference type="EMBL" id="LJKE01000021">
    <property type="protein sequence ID" value="KZD71083.1"/>
    <property type="molecule type" value="Genomic_DNA"/>
</dbReference>
<dbReference type="RefSeq" id="WP_063260143.1">
    <property type="nucleotide sequence ID" value="NZ_LJKE01000021.1"/>
</dbReference>
<evidence type="ECO:0000313" key="2">
    <source>
        <dbReference type="Proteomes" id="UP000076482"/>
    </source>
</evidence>